<keyword evidence="6 9" id="KW-0464">Manganese</keyword>
<dbReference type="PANTHER" id="PTHR30447:SF0">
    <property type="entry name" value="FRUCTOSE-1,6-BISPHOSPHATASE 1 CLASS 2-RELATED"/>
    <property type="match status" value="1"/>
</dbReference>
<gene>
    <name evidence="11" type="primary">glpX</name>
    <name evidence="11" type="ORF">E1294_25300</name>
</gene>
<dbReference type="GO" id="GO:0046872">
    <property type="term" value="F:metal ion binding"/>
    <property type="evidence" value="ECO:0007669"/>
    <property type="project" value="UniProtKB-KW"/>
</dbReference>
<accession>A0A4R4WPD8</accession>
<dbReference type="SUPFAM" id="SSF56655">
    <property type="entry name" value="Carbohydrate phosphatase"/>
    <property type="match status" value="1"/>
</dbReference>
<evidence type="ECO:0000256" key="5">
    <source>
        <dbReference type="ARBA" id="ARBA00022801"/>
    </source>
</evidence>
<feature type="binding site" evidence="9">
    <location>
        <position position="231"/>
    </location>
    <ligand>
        <name>Mn(2+)</name>
        <dbReference type="ChEBI" id="CHEBI:29035"/>
        <label>2</label>
    </ligand>
</feature>
<dbReference type="GO" id="GO:0005829">
    <property type="term" value="C:cytosol"/>
    <property type="evidence" value="ECO:0007669"/>
    <property type="project" value="TreeGrafter"/>
</dbReference>
<feature type="binding site" evidence="9">
    <location>
        <position position="105"/>
    </location>
    <ligand>
        <name>Mn(2+)</name>
        <dbReference type="ChEBI" id="CHEBI:29035"/>
        <label>2</label>
    </ligand>
</feature>
<dbReference type="GO" id="GO:0006094">
    <property type="term" value="P:gluconeogenesis"/>
    <property type="evidence" value="ECO:0007669"/>
    <property type="project" value="UniProtKB-UniPathway"/>
</dbReference>
<dbReference type="EMBL" id="SMKP01000075">
    <property type="protein sequence ID" value="TDD18155.1"/>
    <property type="molecule type" value="Genomic_DNA"/>
</dbReference>
<dbReference type="Proteomes" id="UP000294543">
    <property type="component" value="Unassembled WGS sequence"/>
</dbReference>
<feature type="binding site" evidence="10">
    <location>
        <begin position="182"/>
        <end position="184"/>
    </location>
    <ligand>
        <name>substrate</name>
    </ligand>
</feature>
<dbReference type="GO" id="GO:0006071">
    <property type="term" value="P:glycerol metabolic process"/>
    <property type="evidence" value="ECO:0007669"/>
    <property type="project" value="InterPro"/>
</dbReference>
<dbReference type="AlphaFoldDB" id="A0A4R4WPD8"/>
<evidence type="ECO:0000256" key="1">
    <source>
        <dbReference type="ARBA" id="ARBA00001273"/>
    </source>
</evidence>
<comment type="caution">
    <text evidence="11">The sequence shown here is derived from an EMBL/GenBank/DDBJ whole genome shotgun (WGS) entry which is preliminary data.</text>
</comment>
<keyword evidence="4 9" id="KW-0479">Metal-binding</keyword>
<keyword evidence="7 8" id="KW-0119">Carbohydrate metabolism</keyword>
<dbReference type="Gene3D" id="3.30.540.10">
    <property type="entry name" value="Fructose-1,6-Bisphosphatase, subunit A, domain 1"/>
    <property type="match status" value="1"/>
</dbReference>
<evidence type="ECO:0000313" key="11">
    <source>
        <dbReference type="EMBL" id="TDD18155.1"/>
    </source>
</evidence>
<feature type="binding site" evidence="10">
    <location>
        <position position="228"/>
    </location>
    <ligand>
        <name>substrate</name>
    </ligand>
</feature>
<dbReference type="Pfam" id="PF03320">
    <property type="entry name" value="FBPase_glpX"/>
    <property type="match status" value="1"/>
</dbReference>
<feature type="binding site" evidence="9">
    <location>
        <position position="74"/>
    </location>
    <ligand>
        <name>Mn(2+)</name>
        <dbReference type="ChEBI" id="CHEBI:29035"/>
        <label>1</label>
    </ligand>
</feature>
<dbReference type="PIRSF" id="PIRSF004532">
    <property type="entry name" value="GlpX"/>
    <property type="match status" value="1"/>
</dbReference>
<keyword evidence="12" id="KW-1185">Reference proteome</keyword>
<proteinExistence type="inferred from homology"/>
<protein>
    <recommendedName>
        <fullName evidence="8">Fructose-1,6-bisphosphatase</fullName>
    </recommendedName>
</protein>
<feature type="binding site" evidence="10">
    <location>
        <begin position="204"/>
        <end position="206"/>
    </location>
    <ligand>
        <name>substrate</name>
    </ligand>
</feature>
<organism evidence="11 12">
    <name type="scientific">Nonomuraea diastatica</name>
    <dbReference type="NCBI Taxonomy" id="1848329"/>
    <lineage>
        <taxon>Bacteria</taxon>
        <taxon>Bacillati</taxon>
        <taxon>Actinomycetota</taxon>
        <taxon>Actinomycetes</taxon>
        <taxon>Streptosporangiales</taxon>
        <taxon>Streptosporangiaceae</taxon>
        <taxon>Nonomuraea</taxon>
    </lineage>
</organism>
<dbReference type="GO" id="GO:0042132">
    <property type="term" value="F:fructose 1,6-bisphosphate 1-phosphatase activity"/>
    <property type="evidence" value="ECO:0007669"/>
    <property type="project" value="UniProtKB-EC"/>
</dbReference>
<evidence type="ECO:0000256" key="7">
    <source>
        <dbReference type="ARBA" id="ARBA00023277"/>
    </source>
</evidence>
<reference evidence="11 12" key="1">
    <citation type="submission" date="2019-03" db="EMBL/GenBank/DDBJ databases">
        <title>Draft genome sequences of novel Actinobacteria.</title>
        <authorList>
            <person name="Sahin N."/>
            <person name="Ay H."/>
            <person name="Saygin H."/>
        </authorList>
    </citation>
    <scope>NUCLEOTIDE SEQUENCE [LARGE SCALE GENOMIC DNA]</scope>
    <source>
        <strain evidence="11 12">KC712</strain>
    </source>
</reference>
<evidence type="ECO:0000256" key="6">
    <source>
        <dbReference type="ARBA" id="ARBA00023211"/>
    </source>
</evidence>
<feature type="binding site" evidence="9">
    <location>
        <position position="50"/>
    </location>
    <ligand>
        <name>Mn(2+)</name>
        <dbReference type="ChEBI" id="CHEBI:29035"/>
        <label>1</label>
    </ligand>
</feature>
<dbReference type="InterPro" id="IPR004464">
    <property type="entry name" value="FBPase_class-2/SBPase"/>
</dbReference>
<dbReference type="UniPathway" id="UPA00138"/>
<dbReference type="RefSeq" id="WP_132512178.1">
    <property type="nucleotide sequence ID" value="NZ_SMKP01000075.1"/>
</dbReference>
<feature type="binding site" evidence="10">
    <location>
        <begin position="105"/>
        <end position="107"/>
    </location>
    <ligand>
        <name>substrate</name>
    </ligand>
</feature>
<comment type="cofactor">
    <cofactor evidence="9">
        <name>Mn(2+)</name>
        <dbReference type="ChEBI" id="CHEBI:29035"/>
    </cofactor>
</comment>
<feature type="binding site" evidence="10">
    <location>
        <position position="137"/>
    </location>
    <ligand>
        <name>substrate</name>
    </ligand>
</feature>
<evidence type="ECO:0000256" key="9">
    <source>
        <dbReference type="PIRSR" id="PIRSR004532-1"/>
    </source>
</evidence>
<name>A0A4R4WPD8_9ACTN</name>
<comment type="pathway">
    <text evidence="2">Carbohydrate biosynthesis; gluconeogenesis.</text>
</comment>
<dbReference type="FunFam" id="3.40.190.90:FF:000001">
    <property type="entry name" value="Fructose-1,6-bisphosphatase"/>
    <property type="match status" value="1"/>
</dbReference>
<evidence type="ECO:0000256" key="2">
    <source>
        <dbReference type="ARBA" id="ARBA00004742"/>
    </source>
</evidence>
<dbReference type="GO" id="GO:0030388">
    <property type="term" value="P:fructose 1,6-bisphosphate metabolic process"/>
    <property type="evidence" value="ECO:0007669"/>
    <property type="project" value="TreeGrafter"/>
</dbReference>
<dbReference type="Gene3D" id="3.40.190.90">
    <property type="match status" value="1"/>
</dbReference>
<sequence>MSDETSVPAQLATGEHAPDRNLAMELVRVTEAAAMAAARWVGRGDKNGADGAAVNAMRQLINTVSMNGVVVIGEGEKDHAPMLFNGEQVGAGSGPACDVAVDPIDGTRLTALGMPDAVSVIAVSERGSMYDPSAVFYMEKLVTGPEAAGVVDIEAPVSVNINAVAKAKHCSPSDVTVVVLDRPRHERLVKEIRETGARIKFITDGDVAGAIMAARSGTGIDLMLGIGGTPEGIVAACALKCLGGVIQGRLWPRDDAERSKAVDAGHDLGQVLTTNDLVRSDDVFFAATGITHGELMQGVRFRAGSAVTESLVMRGRSGTIRKIESEHQLWKLRAYSAINFDTAG</sequence>
<feature type="binding site" evidence="9">
    <location>
        <position position="102"/>
    </location>
    <ligand>
        <name>Mn(2+)</name>
        <dbReference type="ChEBI" id="CHEBI:29035"/>
        <label>2</label>
    </ligand>
</feature>
<evidence type="ECO:0000256" key="10">
    <source>
        <dbReference type="PIRSR" id="PIRSR004532-2"/>
    </source>
</evidence>
<dbReference type="NCBIfam" id="TIGR00330">
    <property type="entry name" value="glpX"/>
    <property type="match status" value="1"/>
</dbReference>
<dbReference type="OrthoDB" id="9779353at2"/>
<dbReference type="CDD" id="cd01516">
    <property type="entry name" value="FBPase_glpX"/>
    <property type="match status" value="1"/>
</dbReference>
<keyword evidence="5 11" id="KW-0378">Hydrolase</keyword>
<evidence type="ECO:0000256" key="3">
    <source>
        <dbReference type="ARBA" id="ARBA00008989"/>
    </source>
</evidence>
<comment type="catalytic activity">
    <reaction evidence="1">
        <text>beta-D-fructose 1,6-bisphosphate + H2O = beta-D-fructose 6-phosphate + phosphate</text>
        <dbReference type="Rhea" id="RHEA:11064"/>
        <dbReference type="ChEBI" id="CHEBI:15377"/>
        <dbReference type="ChEBI" id="CHEBI:32966"/>
        <dbReference type="ChEBI" id="CHEBI:43474"/>
        <dbReference type="ChEBI" id="CHEBI:57634"/>
        <dbReference type="EC" id="3.1.3.11"/>
    </reaction>
</comment>
<comment type="similarity">
    <text evidence="3 8">Belongs to the FBPase class 2 family.</text>
</comment>
<evidence type="ECO:0000256" key="4">
    <source>
        <dbReference type="ARBA" id="ARBA00022723"/>
    </source>
</evidence>
<dbReference type="PANTHER" id="PTHR30447">
    <property type="entry name" value="FRUCTOSE-1,6-BISPHOSPHATASE CLASS 2"/>
    <property type="match status" value="1"/>
</dbReference>
<evidence type="ECO:0000313" key="12">
    <source>
        <dbReference type="Proteomes" id="UP000294543"/>
    </source>
</evidence>
<evidence type="ECO:0000256" key="8">
    <source>
        <dbReference type="PIRNR" id="PIRNR004532"/>
    </source>
</evidence>